<accession>A0A9P5PP98</accession>
<dbReference type="Proteomes" id="UP000772434">
    <property type="component" value="Unassembled WGS sequence"/>
</dbReference>
<feature type="signal peptide" evidence="1">
    <location>
        <begin position="1"/>
        <end position="21"/>
    </location>
</feature>
<reference evidence="2" key="1">
    <citation type="submission" date="2020-11" db="EMBL/GenBank/DDBJ databases">
        <authorList>
            <consortium name="DOE Joint Genome Institute"/>
            <person name="Ahrendt S."/>
            <person name="Riley R."/>
            <person name="Andreopoulos W."/>
            <person name="Labutti K."/>
            <person name="Pangilinan J."/>
            <person name="Ruiz-Duenas F.J."/>
            <person name="Barrasa J.M."/>
            <person name="Sanchez-Garcia M."/>
            <person name="Camarero S."/>
            <person name="Miyauchi S."/>
            <person name="Serrano A."/>
            <person name="Linde D."/>
            <person name="Babiker R."/>
            <person name="Drula E."/>
            <person name="Ayuso-Fernandez I."/>
            <person name="Pacheco R."/>
            <person name="Padilla G."/>
            <person name="Ferreira P."/>
            <person name="Barriuso J."/>
            <person name="Kellner H."/>
            <person name="Castanera R."/>
            <person name="Alfaro M."/>
            <person name="Ramirez L."/>
            <person name="Pisabarro A.G."/>
            <person name="Kuo A."/>
            <person name="Tritt A."/>
            <person name="Lipzen A."/>
            <person name="He G."/>
            <person name="Yan M."/>
            <person name="Ng V."/>
            <person name="Cullen D."/>
            <person name="Martin F."/>
            <person name="Rosso M.-N."/>
            <person name="Henrissat B."/>
            <person name="Hibbett D."/>
            <person name="Martinez A.T."/>
            <person name="Grigoriev I.V."/>
        </authorList>
    </citation>
    <scope>NUCLEOTIDE SEQUENCE</scope>
    <source>
        <strain evidence="2">AH 40177</strain>
    </source>
</reference>
<dbReference type="InterPro" id="IPR027417">
    <property type="entry name" value="P-loop_NTPase"/>
</dbReference>
<gene>
    <name evidence="2" type="ORF">BDP27DRAFT_1365275</name>
</gene>
<protein>
    <submittedName>
        <fullName evidence="2">Uncharacterized protein</fullName>
    </submittedName>
</protein>
<keyword evidence="3" id="KW-1185">Reference proteome</keyword>
<evidence type="ECO:0000313" key="2">
    <source>
        <dbReference type="EMBL" id="KAF9066926.1"/>
    </source>
</evidence>
<dbReference type="SUPFAM" id="SSF52540">
    <property type="entry name" value="P-loop containing nucleoside triphosphate hydrolases"/>
    <property type="match status" value="1"/>
</dbReference>
<evidence type="ECO:0000256" key="1">
    <source>
        <dbReference type="SAM" id="SignalP"/>
    </source>
</evidence>
<feature type="chain" id="PRO_5040239421" evidence="1">
    <location>
        <begin position="22"/>
        <end position="192"/>
    </location>
</feature>
<sequence>MSTTCSALLFLPFIEPTTLHASRSGLRVVVLQETHWQGLTEEDGALHAWNEVLNHIAGLPRLFTSENLPATLRVVPNASYMGHLLPTLSMLNEINDGEIAILPEYLRRIAKLYSVGRAVLITGQPGIGKSMLLIYLFFVLLSLKDEPDPDLGLCSAPVFLYTKDQPILFYNGQIYRPVDLDRETSIKTLLPR</sequence>
<proteinExistence type="predicted"/>
<keyword evidence="1" id="KW-0732">Signal</keyword>
<organism evidence="2 3">
    <name type="scientific">Rhodocollybia butyracea</name>
    <dbReference type="NCBI Taxonomy" id="206335"/>
    <lineage>
        <taxon>Eukaryota</taxon>
        <taxon>Fungi</taxon>
        <taxon>Dikarya</taxon>
        <taxon>Basidiomycota</taxon>
        <taxon>Agaricomycotina</taxon>
        <taxon>Agaricomycetes</taxon>
        <taxon>Agaricomycetidae</taxon>
        <taxon>Agaricales</taxon>
        <taxon>Marasmiineae</taxon>
        <taxon>Omphalotaceae</taxon>
        <taxon>Rhodocollybia</taxon>
    </lineage>
</organism>
<name>A0A9P5PP98_9AGAR</name>
<comment type="caution">
    <text evidence="2">The sequence shown here is derived from an EMBL/GenBank/DDBJ whole genome shotgun (WGS) entry which is preliminary data.</text>
</comment>
<dbReference type="OrthoDB" id="2340858at2759"/>
<evidence type="ECO:0000313" key="3">
    <source>
        <dbReference type="Proteomes" id="UP000772434"/>
    </source>
</evidence>
<dbReference type="EMBL" id="JADNRY010000080">
    <property type="protein sequence ID" value="KAF9066926.1"/>
    <property type="molecule type" value="Genomic_DNA"/>
</dbReference>
<dbReference type="AlphaFoldDB" id="A0A9P5PP98"/>